<dbReference type="Proteomes" id="UP000229901">
    <property type="component" value="Unassembled WGS sequence"/>
</dbReference>
<keyword evidence="3" id="KW-0732">Signal</keyword>
<dbReference type="Gene3D" id="3.10.105.10">
    <property type="entry name" value="Dipeptide-binding Protein, Domain 3"/>
    <property type="match status" value="1"/>
</dbReference>
<dbReference type="Pfam" id="PF00496">
    <property type="entry name" value="SBP_bac_5"/>
    <property type="match status" value="1"/>
</dbReference>
<dbReference type="InterPro" id="IPR039424">
    <property type="entry name" value="SBP_5"/>
</dbReference>
<evidence type="ECO:0000256" key="4">
    <source>
        <dbReference type="SAM" id="Phobius"/>
    </source>
</evidence>
<dbReference type="InterPro" id="IPR023765">
    <property type="entry name" value="SBP_5_CS"/>
</dbReference>
<dbReference type="GO" id="GO:1904680">
    <property type="term" value="F:peptide transmembrane transporter activity"/>
    <property type="evidence" value="ECO:0007669"/>
    <property type="project" value="TreeGrafter"/>
</dbReference>
<keyword evidence="2" id="KW-0813">Transport</keyword>
<keyword evidence="4" id="KW-0812">Transmembrane</keyword>
<dbReference type="GO" id="GO:0042597">
    <property type="term" value="C:periplasmic space"/>
    <property type="evidence" value="ECO:0007669"/>
    <property type="project" value="UniProtKB-ARBA"/>
</dbReference>
<evidence type="ECO:0000256" key="2">
    <source>
        <dbReference type="ARBA" id="ARBA00022448"/>
    </source>
</evidence>
<comment type="caution">
    <text evidence="6">The sequence shown here is derived from an EMBL/GenBank/DDBJ whole genome shotgun (WGS) entry which is preliminary data.</text>
</comment>
<dbReference type="Gene3D" id="3.40.190.10">
    <property type="entry name" value="Periplasmic binding protein-like II"/>
    <property type="match status" value="1"/>
</dbReference>
<keyword evidence="4" id="KW-1133">Transmembrane helix</keyword>
<feature type="domain" description="Solute-binding protein family 5" evidence="5">
    <location>
        <begin position="116"/>
        <end position="497"/>
    </location>
</feature>
<evidence type="ECO:0000256" key="3">
    <source>
        <dbReference type="ARBA" id="ARBA00022729"/>
    </source>
</evidence>
<protein>
    <recommendedName>
        <fullName evidence="5">Solute-binding protein family 5 domain-containing protein</fullName>
    </recommendedName>
</protein>
<accession>A0A2H0V5F9</accession>
<evidence type="ECO:0000313" key="6">
    <source>
        <dbReference type="EMBL" id="PIR94347.1"/>
    </source>
</evidence>
<evidence type="ECO:0000259" key="5">
    <source>
        <dbReference type="Pfam" id="PF00496"/>
    </source>
</evidence>
<sequence length="591" mass="68500">MDLKNELNQKLVASVVSKKYPDLKQIKYIGKLLNPREKFLIKIFSGIIILSLLFIVINSYLNFSTMTPDYGGEYTEGLVGSPQYINPILAQTNDVDIDISSLIYNGLITYDPNNGLVADLAESYSISEDQKIYTFVLRDDISWHDGHKLTADDILFTFERIKDPNSRSPLYFNFKGTTLEKIDDTTIRFILEEPFSPFLESLTTGILPEHIWKNVPIQNTNLTDLNLKPIGTGPYKFDSLIKDNRTGEIKSYALINNKDYFKGRPYIKKITFKFYPSFDQAIEALNNKNVQAISFLPTEKQDRIINNRSLNFYTLNLPQYTALFINQNKNALLKDTTLRKILAHGINKDAIVTDILQNKAKKIDSPILHGQISNTNEYPKYPFDLDHAKAELEKLNWKLSSYEQTESKEVYPFQVRKKNDTYLELTLTTVNQPENVKIAELIQKDWQLLGIKTNLQFVEPDNIQKDTLKNRNYEILLYGEIIGYDPDPYPFWHSSQSNHPGLNLSLFSNNKADELLEQARKTTKPEERAEKYIEFQKILAEEVPAIFLFNPTYTYPQTRKIRGFNNYTIILPANRLANIHEWFIKTDREFK</sequence>
<gene>
    <name evidence="6" type="ORF">COT97_01910</name>
</gene>
<dbReference type="GO" id="GO:0015833">
    <property type="term" value="P:peptide transport"/>
    <property type="evidence" value="ECO:0007669"/>
    <property type="project" value="TreeGrafter"/>
</dbReference>
<evidence type="ECO:0000313" key="7">
    <source>
        <dbReference type="Proteomes" id="UP000229901"/>
    </source>
</evidence>
<evidence type="ECO:0000256" key="1">
    <source>
        <dbReference type="ARBA" id="ARBA00005695"/>
    </source>
</evidence>
<dbReference type="GO" id="GO:0043190">
    <property type="term" value="C:ATP-binding cassette (ABC) transporter complex"/>
    <property type="evidence" value="ECO:0007669"/>
    <property type="project" value="InterPro"/>
</dbReference>
<dbReference type="EMBL" id="PFAP01000009">
    <property type="protein sequence ID" value="PIR94347.1"/>
    <property type="molecule type" value="Genomic_DNA"/>
</dbReference>
<dbReference type="PANTHER" id="PTHR30290:SF9">
    <property type="entry name" value="OLIGOPEPTIDE-BINDING PROTEIN APPA"/>
    <property type="match status" value="1"/>
</dbReference>
<comment type="similarity">
    <text evidence="1">Belongs to the bacterial solute-binding protein 5 family.</text>
</comment>
<dbReference type="AlphaFoldDB" id="A0A2H0V5F9"/>
<dbReference type="PANTHER" id="PTHR30290">
    <property type="entry name" value="PERIPLASMIC BINDING COMPONENT OF ABC TRANSPORTER"/>
    <property type="match status" value="1"/>
</dbReference>
<dbReference type="InterPro" id="IPR030678">
    <property type="entry name" value="Peptide/Ni-bd"/>
</dbReference>
<reference evidence="7" key="1">
    <citation type="submission" date="2017-09" db="EMBL/GenBank/DDBJ databases">
        <title>Depth-based differentiation of microbial function through sediment-hosted aquifers and enrichment of novel symbionts in the deep terrestrial subsurface.</title>
        <authorList>
            <person name="Probst A.J."/>
            <person name="Ladd B."/>
            <person name="Jarett J.K."/>
            <person name="Geller-Mcgrath D.E."/>
            <person name="Sieber C.M.K."/>
            <person name="Emerson J.B."/>
            <person name="Anantharaman K."/>
            <person name="Thomas B.C."/>
            <person name="Malmstrom R."/>
            <person name="Stieglmeier M."/>
            <person name="Klingl A."/>
            <person name="Woyke T."/>
            <person name="Ryan C.M."/>
            <person name="Banfield J.F."/>
        </authorList>
    </citation>
    <scope>NUCLEOTIDE SEQUENCE [LARGE SCALE GENOMIC DNA]</scope>
</reference>
<dbReference type="PROSITE" id="PS01040">
    <property type="entry name" value="SBP_BACTERIAL_5"/>
    <property type="match status" value="1"/>
</dbReference>
<feature type="transmembrane region" description="Helical" evidence="4">
    <location>
        <begin position="39"/>
        <end position="61"/>
    </location>
</feature>
<dbReference type="Gene3D" id="3.90.76.10">
    <property type="entry name" value="Dipeptide-binding Protein, Domain 1"/>
    <property type="match status" value="1"/>
</dbReference>
<name>A0A2H0V5F9_9BACT</name>
<proteinExistence type="inferred from homology"/>
<dbReference type="PIRSF" id="PIRSF002741">
    <property type="entry name" value="MppA"/>
    <property type="match status" value="1"/>
</dbReference>
<dbReference type="InterPro" id="IPR000914">
    <property type="entry name" value="SBP_5_dom"/>
</dbReference>
<keyword evidence="4" id="KW-0472">Membrane</keyword>
<dbReference type="CDD" id="cd08513">
    <property type="entry name" value="PBP2_thermophilic_Hb8_like"/>
    <property type="match status" value="1"/>
</dbReference>
<organism evidence="6 7">
    <name type="scientific">Candidatus Falkowbacteria bacterium CG10_big_fil_rev_8_21_14_0_10_39_11</name>
    <dbReference type="NCBI Taxonomy" id="1974565"/>
    <lineage>
        <taxon>Bacteria</taxon>
        <taxon>Candidatus Falkowiibacteriota</taxon>
    </lineage>
</organism>
<dbReference type="SUPFAM" id="SSF53850">
    <property type="entry name" value="Periplasmic binding protein-like II"/>
    <property type="match status" value="1"/>
</dbReference>